<feature type="chain" id="PRO_5039178775" evidence="1">
    <location>
        <begin position="27"/>
        <end position="277"/>
    </location>
</feature>
<keyword evidence="1" id="KW-0732">Signal</keyword>
<dbReference type="Pfam" id="PF05096">
    <property type="entry name" value="Glu_cyclase_2"/>
    <property type="match status" value="1"/>
</dbReference>
<dbReference type="AlphaFoldDB" id="C7N0G3"/>
<name>C7N0G3_SACVD</name>
<dbReference type="InterPro" id="IPR011044">
    <property type="entry name" value="Quino_amine_DH_bsu"/>
</dbReference>
<accession>C7N0G3</accession>
<dbReference type="KEGG" id="svi:Svir_34010"/>
<dbReference type="SUPFAM" id="SSF50969">
    <property type="entry name" value="YVTN repeat-like/Quinoprotein amine dehydrogenase"/>
    <property type="match status" value="1"/>
</dbReference>
<dbReference type="Proteomes" id="UP000000841">
    <property type="component" value="Chromosome"/>
</dbReference>
<dbReference type="InterPro" id="IPR007788">
    <property type="entry name" value="QCT"/>
</dbReference>
<dbReference type="PANTHER" id="PTHR31270:SF1">
    <property type="entry name" value="GLUTAMINYL-PEPTIDE CYCLOTRANSFERASE"/>
    <property type="match status" value="1"/>
</dbReference>
<dbReference type="PROSITE" id="PS51257">
    <property type="entry name" value="PROKAR_LIPOPROTEIN"/>
    <property type="match status" value="1"/>
</dbReference>
<sequence length="277" mass="29970">MGTVRRVLNRVISTGAVALTVMTVVAACGQPPKQHSGGNTAGAPRPERLRVEVVDVLPHDPEAFTQGLELVDDTLYEGTGLVGESTLRAGPLGGEPTTVVSLPAPLFGEGITVVDDRVWQLTWRDGIAIERDRTTLAELRRVHYEGEGWGLCHQDERDRLVMSDGTATLTFRDPDDFSVLGAVQVTDTGDPVVNLNELECVGDDVYANVWHTDDILRIDPDTGFVTARIDASDLLTPEEAADADVLNGIAALDGSDHFLVTGKLWPKMFTVRFVPTD</sequence>
<dbReference type="STRING" id="471857.Svir_34010"/>
<organism evidence="2 3">
    <name type="scientific">Saccharomonospora viridis (strain ATCC 15386 / DSM 43017 / JCM 3036 / CCUG 5913 / NBRC 12207 / NCIMB 9602 / P101)</name>
    <name type="common">Thermoactinomyces viridis</name>
    <dbReference type="NCBI Taxonomy" id="471857"/>
    <lineage>
        <taxon>Bacteria</taxon>
        <taxon>Bacillati</taxon>
        <taxon>Actinomycetota</taxon>
        <taxon>Actinomycetes</taxon>
        <taxon>Pseudonocardiales</taxon>
        <taxon>Pseudonocardiaceae</taxon>
        <taxon>Saccharomonospora</taxon>
    </lineage>
</organism>
<dbReference type="GO" id="GO:0016603">
    <property type="term" value="F:glutaminyl-peptide cyclotransferase activity"/>
    <property type="evidence" value="ECO:0007669"/>
    <property type="project" value="InterPro"/>
</dbReference>
<feature type="signal peptide" evidence="1">
    <location>
        <begin position="1"/>
        <end position="26"/>
    </location>
</feature>
<evidence type="ECO:0000313" key="3">
    <source>
        <dbReference type="Proteomes" id="UP000000841"/>
    </source>
</evidence>
<gene>
    <name evidence="2" type="ordered locus">Svir_34010</name>
</gene>
<dbReference type="eggNOG" id="COG3823">
    <property type="taxonomic scope" value="Bacteria"/>
</dbReference>
<evidence type="ECO:0000313" key="2">
    <source>
        <dbReference type="EMBL" id="ACU98365.1"/>
    </source>
</evidence>
<dbReference type="HOGENOM" id="CLU_060272_2_2_11"/>
<proteinExistence type="predicted"/>
<protein>
    <submittedName>
        <fullName evidence="2">Glutamine cyclotransferase</fullName>
    </submittedName>
</protein>
<dbReference type="PANTHER" id="PTHR31270">
    <property type="entry name" value="GLUTAMINYL-PEPTIDE CYCLOTRANSFERASE"/>
    <property type="match status" value="1"/>
</dbReference>
<evidence type="ECO:0000256" key="1">
    <source>
        <dbReference type="SAM" id="SignalP"/>
    </source>
</evidence>
<keyword evidence="3" id="KW-1185">Reference proteome</keyword>
<keyword evidence="2" id="KW-0808">Transferase</keyword>
<reference evidence="2 3" key="1">
    <citation type="journal article" date="2009" name="Stand. Genomic Sci.">
        <title>Complete genome sequence of Saccharomonospora viridis type strain (P101).</title>
        <authorList>
            <person name="Pati A."/>
            <person name="Sikorski J."/>
            <person name="Nolan M."/>
            <person name="Lapidus A."/>
            <person name="Copeland A."/>
            <person name="Glavina Del Rio T."/>
            <person name="Lucas S."/>
            <person name="Chen F."/>
            <person name="Tice H."/>
            <person name="Pitluck S."/>
            <person name="Cheng J.F."/>
            <person name="Chertkov O."/>
            <person name="Brettin T."/>
            <person name="Han C."/>
            <person name="Detter J.C."/>
            <person name="Kuske C."/>
            <person name="Bruce D."/>
            <person name="Goodwin L."/>
            <person name="Chain P."/>
            <person name="D'haeseleer P."/>
            <person name="Chen A."/>
            <person name="Palaniappan K."/>
            <person name="Ivanova N."/>
            <person name="Mavromatis K."/>
            <person name="Mikhailova N."/>
            <person name="Rohde M."/>
            <person name="Tindall B.J."/>
            <person name="Goker M."/>
            <person name="Bristow J."/>
            <person name="Eisen J.A."/>
            <person name="Markowitz V."/>
            <person name="Hugenholtz P."/>
            <person name="Kyrpides N.C."/>
            <person name="Klenk H.P."/>
        </authorList>
    </citation>
    <scope>NUCLEOTIDE SEQUENCE [LARGE SCALE GENOMIC DNA]</scope>
    <source>
        <strain evidence="3">ATCC 15386 / DSM 43017 / JCM 3036 / NBRC 12207 / P101</strain>
    </source>
</reference>
<dbReference type="EMBL" id="CP001683">
    <property type="protein sequence ID" value="ACU98365.1"/>
    <property type="molecule type" value="Genomic_DNA"/>
</dbReference>